<protein>
    <submittedName>
        <fullName evidence="1">Uncharacterized protein</fullName>
    </submittedName>
</protein>
<accession>T1KDS9</accession>
<dbReference type="Proteomes" id="UP000015104">
    <property type="component" value="Unassembled WGS sequence"/>
</dbReference>
<dbReference type="AlphaFoldDB" id="T1KDS9"/>
<evidence type="ECO:0000313" key="1">
    <source>
        <dbReference type="EnsemblMetazoa" id="tetur09g04070.1"/>
    </source>
</evidence>
<dbReference type="EMBL" id="CAEY01002026">
    <property type="status" value="NOT_ANNOTATED_CDS"/>
    <property type="molecule type" value="Genomic_DNA"/>
</dbReference>
<reference evidence="2" key="1">
    <citation type="submission" date="2011-08" db="EMBL/GenBank/DDBJ databases">
        <authorList>
            <person name="Rombauts S."/>
        </authorList>
    </citation>
    <scope>NUCLEOTIDE SEQUENCE</scope>
    <source>
        <strain evidence="2">London</strain>
    </source>
</reference>
<evidence type="ECO:0000313" key="2">
    <source>
        <dbReference type="Proteomes" id="UP000015104"/>
    </source>
</evidence>
<reference evidence="1" key="2">
    <citation type="submission" date="2015-06" db="UniProtKB">
        <authorList>
            <consortium name="EnsemblMetazoa"/>
        </authorList>
    </citation>
    <scope>IDENTIFICATION</scope>
</reference>
<dbReference type="HOGENOM" id="CLU_3425257_0_0_1"/>
<keyword evidence="2" id="KW-1185">Reference proteome</keyword>
<sequence>MDLFMGPIKNQWTSNGQKLTMI</sequence>
<name>T1KDS9_TETUR</name>
<dbReference type="EnsemblMetazoa" id="tetur09g04070.1">
    <property type="protein sequence ID" value="tetur09g04070.1"/>
    <property type="gene ID" value="tetur09g04070"/>
</dbReference>
<organism evidence="1 2">
    <name type="scientific">Tetranychus urticae</name>
    <name type="common">Two-spotted spider mite</name>
    <dbReference type="NCBI Taxonomy" id="32264"/>
    <lineage>
        <taxon>Eukaryota</taxon>
        <taxon>Metazoa</taxon>
        <taxon>Ecdysozoa</taxon>
        <taxon>Arthropoda</taxon>
        <taxon>Chelicerata</taxon>
        <taxon>Arachnida</taxon>
        <taxon>Acari</taxon>
        <taxon>Acariformes</taxon>
        <taxon>Trombidiformes</taxon>
        <taxon>Prostigmata</taxon>
        <taxon>Eleutherengona</taxon>
        <taxon>Raphignathae</taxon>
        <taxon>Tetranychoidea</taxon>
        <taxon>Tetranychidae</taxon>
        <taxon>Tetranychus</taxon>
    </lineage>
</organism>
<proteinExistence type="predicted"/>